<comment type="caution">
    <text evidence="2">The sequence shown here is derived from an EMBL/GenBank/DDBJ whole genome shotgun (WGS) entry which is preliminary data.</text>
</comment>
<reference evidence="2 3" key="1">
    <citation type="submission" date="2018-07" db="EMBL/GenBank/DDBJ databases">
        <title>Comparative genomes isolates from brazilian mangrove.</title>
        <authorList>
            <person name="De Araujo J.E."/>
            <person name="Taketani R.G."/>
            <person name="Silva M.C.P."/>
            <person name="Lourenco M.V."/>
            <person name="Oliveira V.M."/>
            <person name="Andreote F.D."/>
        </authorList>
    </citation>
    <scope>NUCLEOTIDE SEQUENCE [LARGE SCALE GENOMIC DNA]</scope>
    <source>
        <strain evidence="2 3">HEX PRIS-MGV</strain>
    </source>
</reference>
<protein>
    <recommendedName>
        <fullName evidence="1">VOC domain-containing protein</fullName>
    </recommendedName>
</protein>
<feature type="domain" description="VOC" evidence="1">
    <location>
        <begin position="2"/>
        <end position="121"/>
    </location>
</feature>
<evidence type="ECO:0000313" key="2">
    <source>
        <dbReference type="EMBL" id="RCS46318.1"/>
    </source>
</evidence>
<dbReference type="InterPro" id="IPR004360">
    <property type="entry name" value="Glyas_Fos-R_dOase_dom"/>
</dbReference>
<dbReference type="InterPro" id="IPR029068">
    <property type="entry name" value="Glyas_Bleomycin-R_OHBP_Dase"/>
</dbReference>
<dbReference type="Proteomes" id="UP000253562">
    <property type="component" value="Unassembled WGS sequence"/>
</dbReference>
<proteinExistence type="predicted"/>
<sequence length="128" mass="14903">MTLAHLTIATQDSAATTEFLQTVFDWPLVPRPANVDPTTYWLDIGCGQQVHVLLVDEFQVSPFEKEFGRHFAFLFPAAKLKQIRERLAQQNVEVIPPIRPTPFERFFFRDPNGYMFEIIDQDKFVQET</sequence>
<dbReference type="Gene3D" id="3.10.180.10">
    <property type="entry name" value="2,3-Dihydroxybiphenyl 1,2-Dioxygenase, domain 1"/>
    <property type="match status" value="1"/>
</dbReference>
<evidence type="ECO:0000313" key="3">
    <source>
        <dbReference type="Proteomes" id="UP000253562"/>
    </source>
</evidence>
<dbReference type="RefSeq" id="WP_114369587.1">
    <property type="nucleotide sequence ID" value="NZ_QPEX01000030.1"/>
</dbReference>
<dbReference type="EMBL" id="QPEX01000030">
    <property type="protein sequence ID" value="RCS46318.1"/>
    <property type="molecule type" value="Genomic_DNA"/>
</dbReference>
<gene>
    <name evidence="2" type="ORF">DTL42_15215</name>
</gene>
<organism evidence="2 3">
    <name type="scientific">Bremerella cremea</name>
    <dbReference type="NCBI Taxonomy" id="1031537"/>
    <lineage>
        <taxon>Bacteria</taxon>
        <taxon>Pseudomonadati</taxon>
        <taxon>Planctomycetota</taxon>
        <taxon>Planctomycetia</taxon>
        <taxon>Pirellulales</taxon>
        <taxon>Pirellulaceae</taxon>
        <taxon>Bremerella</taxon>
    </lineage>
</organism>
<accession>A0A368KRR5</accession>
<dbReference type="SUPFAM" id="SSF54593">
    <property type="entry name" value="Glyoxalase/Bleomycin resistance protein/Dihydroxybiphenyl dioxygenase"/>
    <property type="match status" value="1"/>
</dbReference>
<dbReference type="Pfam" id="PF00903">
    <property type="entry name" value="Glyoxalase"/>
    <property type="match status" value="1"/>
</dbReference>
<evidence type="ECO:0000259" key="1">
    <source>
        <dbReference type="PROSITE" id="PS51819"/>
    </source>
</evidence>
<name>A0A368KRR5_9BACT</name>
<dbReference type="InterPro" id="IPR037523">
    <property type="entry name" value="VOC_core"/>
</dbReference>
<dbReference type="AlphaFoldDB" id="A0A368KRR5"/>
<dbReference type="PROSITE" id="PS51819">
    <property type="entry name" value="VOC"/>
    <property type="match status" value="1"/>
</dbReference>
<dbReference type="OrthoDB" id="9804944at2"/>